<protein>
    <submittedName>
        <fullName evidence="1">Uncharacterized protein</fullName>
    </submittedName>
</protein>
<organism evidence="1 2">
    <name type="scientific">Nepenthes gracilis</name>
    <name type="common">Slender pitcher plant</name>
    <dbReference type="NCBI Taxonomy" id="150966"/>
    <lineage>
        <taxon>Eukaryota</taxon>
        <taxon>Viridiplantae</taxon>
        <taxon>Streptophyta</taxon>
        <taxon>Embryophyta</taxon>
        <taxon>Tracheophyta</taxon>
        <taxon>Spermatophyta</taxon>
        <taxon>Magnoliopsida</taxon>
        <taxon>eudicotyledons</taxon>
        <taxon>Gunneridae</taxon>
        <taxon>Pentapetalae</taxon>
        <taxon>Caryophyllales</taxon>
        <taxon>Nepenthaceae</taxon>
        <taxon>Nepenthes</taxon>
    </lineage>
</organism>
<keyword evidence="2" id="KW-1185">Reference proteome</keyword>
<sequence>MDLSILHDGFEDAIMDADDGKDEDDKMELELEGSDMDSMAEAGETGSAFKDKVSGVLKRYDYENKRSSKLSQNEFIHLLPVFNEACIHFA</sequence>
<dbReference type="Proteomes" id="UP001279734">
    <property type="component" value="Unassembled WGS sequence"/>
</dbReference>
<dbReference type="AlphaFoldDB" id="A0AAD3TA97"/>
<accession>A0AAD3TA97</accession>
<reference evidence="1" key="1">
    <citation type="submission" date="2023-05" db="EMBL/GenBank/DDBJ databases">
        <title>Nepenthes gracilis genome sequencing.</title>
        <authorList>
            <person name="Fukushima K."/>
        </authorList>
    </citation>
    <scope>NUCLEOTIDE SEQUENCE</scope>
    <source>
        <strain evidence="1">SING2019-196</strain>
    </source>
</reference>
<dbReference type="EMBL" id="BSYO01000030">
    <property type="protein sequence ID" value="GMH25840.1"/>
    <property type="molecule type" value="Genomic_DNA"/>
</dbReference>
<dbReference type="Gene3D" id="1.10.8.480">
    <property type="match status" value="1"/>
</dbReference>
<evidence type="ECO:0000313" key="1">
    <source>
        <dbReference type="EMBL" id="GMH25840.1"/>
    </source>
</evidence>
<comment type="caution">
    <text evidence="1">The sequence shown here is derived from an EMBL/GenBank/DDBJ whole genome shotgun (WGS) entry which is preliminary data.</text>
</comment>
<proteinExistence type="predicted"/>
<evidence type="ECO:0000313" key="2">
    <source>
        <dbReference type="Proteomes" id="UP001279734"/>
    </source>
</evidence>
<name>A0AAD3TA97_NEPGR</name>
<gene>
    <name evidence="1" type="ORF">Nepgr_027683</name>
</gene>